<evidence type="ECO:0000256" key="3">
    <source>
        <dbReference type="ARBA" id="ARBA00021197"/>
    </source>
</evidence>
<organism evidence="15 16">
    <name type="scientific">Kangiella marina</name>
    <dbReference type="NCBI Taxonomy" id="1079178"/>
    <lineage>
        <taxon>Bacteria</taxon>
        <taxon>Pseudomonadati</taxon>
        <taxon>Pseudomonadota</taxon>
        <taxon>Gammaproteobacteria</taxon>
        <taxon>Kangiellales</taxon>
        <taxon>Kangiellaceae</taxon>
        <taxon>Kangiella</taxon>
    </lineage>
</organism>
<evidence type="ECO:0000313" key="16">
    <source>
        <dbReference type="Proteomes" id="UP001501011"/>
    </source>
</evidence>
<evidence type="ECO:0000259" key="14">
    <source>
        <dbReference type="PROSITE" id="PS51731"/>
    </source>
</evidence>
<dbReference type="InterPro" id="IPR011242">
    <property type="entry name" value="ArgB_GNAT"/>
</dbReference>
<dbReference type="InterPro" id="IPR000182">
    <property type="entry name" value="GNAT_dom"/>
</dbReference>
<feature type="domain" description="N-acetyltransferase" evidence="13">
    <location>
        <begin position="292"/>
        <end position="421"/>
    </location>
</feature>
<dbReference type="NCBIfam" id="NF003387">
    <property type="entry name" value="PRK04531.1-2"/>
    <property type="match status" value="1"/>
</dbReference>
<dbReference type="InterPro" id="IPR036393">
    <property type="entry name" value="AceGlu_kinase-like_sf"/>
</dbReference>
<evidence type="ECO:0000256" key="8">
    <source>
        <dbReference type="ARBA" id="ARBA00022777"/>
    </source>
</evidence>
<dbReference type="Gene3D" id="3.40.630.30">
    <property type="match status" value="1"/>
</dbReference>
<dbReference type="PANTHER" id="PTHR23342">
    <property type="entry name" value="N-ACETYLGLUTAMATE SYNTHASE"/>
    <property type="match status" value="1"/>
</dbReference>
<keyword evidence="4" id="KW-0055">Arginine biosynthesis</keyword>
<dbReference type="InterPro" id="IPR001048">
    <property type="entry name" value="Asp/Glu/Uridylate_kinase"/>
</dbReference>
<dbReference type="Pfam" id="PF00696">
    <property type="entry name" value="AA_kinase"/>
    <property type="match status" value="1"/>
</dbReference>
<keyword evidence="7" id="KW-0547">Nucleotide-binding</keyword>
<dbReference type="PIRSF" id="PIRSF036441">
    <property type="entry name" value="NAGK_DUF619"/>
    <property type="match status" value="1"/>
</dbReference>
<evidence type="ECO:0000256" key="11">
    <source>
        <dbReference type="ARBA" id="ARBA00030639"/>
    </source>
</evidence>
<dbReference type="Gene3D" id="3.40.1160.10">
    <property type="entry name" value="Acetylglutamate kinase-like"/>
    <property type="match status" value="1"/>
</dbReference>
<evidence type="ECO:0000259" key="13">
    <source>
        <dbReference type="PROSITE" id="PS51186"/>
    </source>
</evidence>
<evidence type="ECO:0000256" key="9">
    <source>
        <dbReference type="ARBA" id="ARBA00022840"/>
    </source>
</evidence>
<dbReference type="InterPro" id="IPR004662">
    <property type="entry name" value="AcgluKinase_fam"/>
</dbReference>
<evidence type="ECO:0000256" key="12">
    <source>
        <dbReference type="ARBA" id="ARBA00048141"/>
    </source>
</evidence>
<reference evidence="16" key="1">
    <citation type="journal article" date="2019" name="Int. J. Syst. Evol. Microbiol.">
        <title>The Global Catalogue of Microorganisms (GCM) 10K type strain sequencing project: providing services to taxonomists for standard genome sequencing and annotation.</title>
        <authorList>
            <consortium name="The Broad Institute Genomics Platform"/>
            <consortium name="The Broad Institute Genome Sequencing Center for Infectious Disease"/>
            <person name="Wu L."/>
            <person name="Ma J."/>
        </authorList>
    </citation>
    <scope>NUCLEOTIDE SEQUENCE [LARGE SCALE GENOMIC DNA]</scope>
    <source>
        <strain evidence="16">JCM 17728</strain>
    </source>
</reference>
<evidence type="ECO:0000313" key="15">
    <source>
        <dbReference type="EMBL" id="GAA4362574.1"/>
    </source>
</evidence>
<dbReference type="PANTHER" id="PTHR23342:SF0">
    <property type="entry name" value="N-ACETYLGLUTAMATE SYNTHASE, MITOCHONDRIAL"/>
    <property type="match status" value="1"/>
</dbReference>
<evidence type="ECO:0000256" key="4">
    <source>
        <dbReference type="ARBA" id="ARBA00022571"/>
    </source>
</evidence>
<dbReference type="GO" id="GO:0016301">
    <property type="term" value="F:kinase activity"/>
    <property type="evidence" value="ECO:0007669"/>
    <property type="project" value="UniProtKB-KW"/>
</dbReference>
<dbReference type="EMBL" id="BAABFV010000002">
    <property type="protein sequence ID" value="GAA4362574.1"/>
    <property type="molecule type" value="Genomic_DNA"/>
</dbReference>
<evidence type="ECO:0000256" key="2">
    <source>
        <dbReference type="ARBA" id="ARBA00013065"/>
    </source>
</evidence>
<keyword evidence="8 15" id="KW-0418">Kinase</keyword>
<dbReference type="Proteomes" id="UP001501011">
    <property type="component" value="Unassembled WGS sequence"/>
</dbReference>
<dbReference type="PROSITE" id="PS51186">
    <property type="entry name" value="GNAT"/>
    <property type="match status" value="1"/>
</dbReference>
<dbReference type="SUPFAM" id="SSF53633">
    <property type="entry name" value="Carbamate kinase-like"/>
    <property type="match status" value="1"/>
</dbReference>
<dbReference type="PROSITE" id="PS51731">
    <property type="entry name" value="GNAT_NAGS"/>
    <property type="match status" value="1"/>
</dbReference>
<proteinExistence type="predicted"/>
<evidence type="ECO:0000256" key="7">
    <source>
        <dbReference type="ARBA" id="ARBA00022741"/>
    </source>
</evidence>
<evidence type="ECO:0000256" key="10">
    <source>
        <dbReference type="ARBA" id="ARBA00030178"/>
    </source>
</evidence>
<keyword evidence="16" id="KW-1185">Reference proteome</keyword>
<evidence type="ECO:0000256" key="1">
    <source>
        <dbReference type="ARBA" id="ARBA00004828"/>
    </source>
</evidence>
<protein>
    <recommendedName>
        <fullName evidence="3">Acetylglutamate kinase</fullName>
        <ecNumber evidence="2">2.7.2.8</ecNumber>
    </recommendedName>
    <alternativeName>
        <fullName evidence="10">N-acetyl-L-glutamate 5-phosphotransferase</fullName>
    </alternativeName>
    <alternativeName>
        <fullName evidence="11">NAG kinase</fullName>
    </alternativeName>
</protein>
<evidence type="ECO:0000256" key="6">
    <source>
        <dbReference type="ARBA" id="ARBA00022679"/>
    </source>
</evidence>
<dbReference type="NCBIfam" id="NF003386">
    <property type="entry name" value="PRK04531.1-1"/>
    <property type="match status" value="1"/>
</dbReference>
<dbReference type="NCBIfam" id="TIGR00761">
    <property type="entry name" value="argB"/>
    <property type="match status" value="1"/>
</dbReference>
<dbReference type="RefSeq" id="WP_345292789.1">
    <property type="nucleotide sequence ID" value="NZ_BAABFV010000002.1"/>
</dbReference>
<keyword evidence="9" id="KW-0067">ATP-binding</keyword>
<accession>A0ABP8ILQ0</accession>
<keyword evidence="6" id="KW-0808">Transferase</keyword>
<dbReference type="InterPro" id="IPR006855">
    <property type="entry name" value="Vertebrate-like_GNAT_dom"/>
</dbReference>
<sequence>MASSVKDTIYKLLTVMESETQIRKYLKRFSSEQGLKFAVIKVGGNILKEDMSNLVTSLTFLKQVGLTPIIVHGAGPQLTEKLAQNNIDTRFIEGQRVTSPEVLKAARDVFIGENHNLAAKLKEAGVDATSFYSGVFECDLDHQSSLGLVGEITSVQVDQLLNSVQKGRIPVVSPIGETCAGQIVNINADSATFSLAKAIQPYKIIFLTETGGVLNKEGLIIPNISIVNNYKYLIQQPWVHSGMKLKLQKIKDILEVMPAATSVSITKPDLLAKELFTDKGSGTLVNMGEKAVVSNSWDGIDQEKLKRLIESSFNKQLDTNYFLSVPLHKVYVTECYRAAIVLVETGGIPYLDKFVVSDDAKGEGIGRALWDKVVRKNSQLFWRAGLNNPINKFYASVADGFMKCDQWKVYWLGITKYPDIEYCVNFAESKNRTVYEGLAI</sequence>
<feature type="domain" description="N-acetyltransferase" evidence="14">
    <location>
        <begin position="289"/>
        <end position="435"/>
    </location>
</feature>
<dbReference type="Pfam" id="PF04768">
    <property type="entry name" value="NAT"/>
    <property type="match status" value="1"/>
</dbReference>
<dbReference type="EC" id="2.7.2.8" evidence="2"/>
<keyword evidence="5" id="KW-0028">Amino-acid biosynthesis</keyword>
<comment type="pathway">
    <text evidence="1">Amino-acid biosynthesis; L-arginine biosynthesis; N(2)-acetyl-L-ornithine from L-glutamate: step 2/4.</text>
</comment>
<comment type="caution">
    <text evidence="15">The sequence shown here is derived from an EMBL/GenBank/DDBJ whole genome shotgun (WGS) entry which is preliminary data.</text>
</comment>
<evidence type="ECO:0000256" key="5">
    <source>
        <dbReference type="ARBA" id="ARBA00022605"/>
    </source>
</evidence>
<comment type="catalytic activity">
    <reaction evidence="12">
        <text>N-acetyl-L-glutamate + ATP = N-acetyl-L-glutamyl 5-phosphate + ADP</text>
        <dbReference type="Rhea" id="RHEA:14629"/>
        <dbReference type="ChEBI" id="CHEBI:30616"/>
        <dbReference type="ChEBI" id="CHEBI:44337"/>
        <dbReference type="ChEBI" id="CHEBI:57936"/>
        <dbReference type="ChEBI" id="CHEBI:456216"/>
        <dbReference type="EC" id="2.7.2.8"/>
    </reaction>
</comment>
<dbReference type="InterPro" id="IPR016181">
    <property type="entry name" value="Acyl_CoA_acyltransferase"/>
</dbReference>
<dbReference type="SUPFAM" id="SSF55729">
    <property type="entry name" value="Acyl-CoA N-acyltransferases (Nat)"/>
    <property type="match status" value="1"/>
</dbReference>
<gene>
    <name evidence="15" type="ORF">GCM10023151_16890</name>
</gene>
<name>A0ABP8ILQ0_9GAMM</name>